<gene>
    <name evidence="2" type="ORF">SAMN06265371_10560</name>
</gene>
<evidence type="ECO:0000313" key="3">
    <source>
        <dbReference type="Proteomes" id="UP000198384"/>
    </source>
</evidence>
<evidence type="ECO:0000259" key="1">
    <source>
        <dbReference type="PROSITE" id="PS51352"/>
    </source>
</evidence>
<dbReference type="Proteomes" id="UP000198384">
    <property type="component" value="Unassembled WGS sequence"/>
</dbReference>
<reference evidence="2 3" key="1">
    <citation type="submission" date="2017-06" db="EMBL/GenBank/DDBJ databases">
        <authorList>
            <person name="Kim H.J."/>
            <person name="Triplett B.A."/>
        </authorList>
    </citation>
    <scope>NUCLEOTIDE SEQUENCE [LARGE SCALE GENOMIC DNA]</scope>
    <source>
        <strain evidence="2 3">DSM 29150</strain>
    </source>
</reference>
<organism evidence="2 3">
    <name type="scientific">Lutibacter agarilyticus</name>
    <dbReference type="NCBI Taxonomy" id="1109740"/>
    <lineage>
        <taxon>Bacteria</taxon>
        <taxon>Pseudomonadati</taxon>
        <taxon>Bacteroidota</taxon>
        <taxon>Flavobacteriia</taxon>
        <taxon>Flavobacteriales</taxon>
        <taxon>Flavobacteriaceae</taxon>
        <taxon>Lutibacter</taxon>
    </lineage>
</organism>
<dbReference type="InterPro" id="IPR036249">
    <property type="entry name" value="Thioredoxin-like_sf"/>
</dbReference>
<sequence>MTKFGELISSEIPVLIDFYAEWEADSDNFHATLRDVAAALGDSAKVIKIDVEKNEILANALRIKGNPTFIIYKDGEMKWRQSGDQDANTLINLVQQYV</sequence>
<dbReference type="SUPFAM" id="SSF52833">
    <property type="entry name" value="Thioredoxin-like"/>
    <property type="match status" value="1"/>
</dbReference>
<dbReference type="PANTHER" id="PTHR45663:SF11">
    <property type="entry name" value="GEO12009P1"/>
    <property type="match status" value="1"/>
</dbReference>
<dbReference type="Gene3D" id="3.40.30.10">
    <property type="entry name" value="Glutaredoxin"/>
    <property type="match status" value="1"/>
</dbReference>
<dbReference type="EMBL" id="FZNT01000005">
    <property type="protein sequence ID" value="SNR54911.1"/>
    <property type="molecule type" value="Genomic_DNA"/>
</dbReference>
<dbReference type="GO" id="GO:0005829">
    <property type="term" value="C:cytosol"/>
    <property type="evidence" value="ECO:0007669"/>
    <property type="project" value="TreeGrafter"/>
</dbReference>
<dbReference type="AlphaFoldDB" id="A0A238X8M5"/>
<dbReference type="InterPro" id="IPR013766">
    <property type="entry name" value="Thioredoxin_domain"/>
</dbReference>
<dbReference type="GO" id="GO:0045454">
    <property type="term" value="P:cell redox homeostasis"/>
    <property type="evidence" value="ECO:0007669"/>
    <property type="project" value="TreeGrafter"/>
</dbReference>
<dbReference type="OrthoDB" id="9790390at2"/>
<evidence type="ECO:0000313" key="2">
    <source>
        <dbReference type="EMBL" id="SNR54911.1"/>
    </source>
</evidence>
<dbReference type="PROSITE" id="PS51352">
    <property type="entry name" value="THIOREDOXIN_2"/>
    <property type="match status" value="1"/>
</dbReference>
<name>A0A238X8M5_9FLAO</name>
<dbReference type="RefSeq" id="WP_089381566.1">
    <property type="nucleotide sequence ID" value="NZ_FZNT01000005.1"/>
</dbReference>
<accession>A0A238X8M5</accession>
<dbReference type="Pfam" id="PF00085">
    <property type="entry name" value="Thioredoxin"/>
    <property type="match status" value="1"/>
</dbReference>
<feature type="domain" description="Thioredoxin" evidence="1">
    <location>
        <begin position="1"/>
        <end position="98"/>
    </location>
</feature>
<dbReference type="PANTHER" id="PTHR45663">
    <property type="entry name" value="GEO12009P1"/>
    <property type="match status" value="1"/>
</dbReference>
<dbReference type="GO" id="GO:0015035">
    <property type="term" value="F:protein-disulfide reductase activity"/>
    <property type="evidence" value="ECO:0007669"/>
    <property type="project" value="TreeGrafter"/>
</dbReference>
<keyword evidence="3" id="KW-1185">Reference proteome</keyword>
<protein>
    <submittedName>
        <fullName evidence="2">Thioredoxin 1</fullName>
    </submittedName>
</protein>
<dbReference type="CDD" id="cd02947">
    <property type="entry name" value="TRX_family"/>
    <property type="match status" value="1"/>
</dbReference>
<proteinExistence type="predicted"/>